<dbReference type="GO" id="GO:0015031">
    <property type="term" value="P:protein transport"/>
    <property type="evidence" value="ECO:0007669"/>
    <property type="project" value="UniProtKB-KW"/>
</dbReference>
<dbReference type="PANTHER" id="PTHR12542">
    <property type="entry name" value="EXOCYST COMPLEX PROTEIN EXO70"/>
    <property type="match status" value="1"/>
</dbReference>
<dbReference type="InterPro" id="IPR046364">
    <property type="entry name" value="Exo70_C"/>
</dbReference>
<reference evidence="5" key="1">
    <citation type="submission" date="2018-02" db="EMBL/GenBank/DDBJ databases">
        <authorList>
            <person name="Cohen D.B."/>
            <person name="Kent A.D."/>
        </authorList>
    </citation>
    <scope>NUCLEOTIDE SEQUENCE</scope>
</reference>
<dbReference type="EMBL" id="OIVN01000180">
    <property type="protein sequence ID" value="SPC75753.1"/>
    <property type="molecule type" value="Genomic_DNA"/>
</dbReference>
<dbReference type="PANTHER" id="PTHR12542:SF90">
    <property type="entry name" value="EXOCYST COMPLEX COMPONENT EXO70I"/>
    <property type="match status" value="1"/>
</dbReference>
<dbReference type="GO" id="GO:0006887">
    <property type="term" value="P:exocytosis"/>
    <property type="evidence" value="ECO:0007669"/>
    <property type="project" value="UniProtKB-KW"/>
</dbReference>
<feature type="domain" description="Exocyst complex subunit Exo70 C-terminal" evidence="4">
    <location>
        <begin position="324"/>
        <end position="681"/>
    </location>
</feature>
<dbReference type="AlphaFoldDB" id="A0A2N9ELP9"/>
<dbReference type="InterPro" id="IPR004140">
    <property type="entry name" value="Exo70"/>
</dbReference>
<dbReference type="InterPro" id="IPR016159">
    <property type="entry name" value="Cullin_repeat-like_dom_sf"/>
</dbReference>
<dbReference type="Gene3D" id="1.20.1280.170">
    <property type="entry name" value="Exocyst complex component Exo70"/>
    <property type="match status" value="1"/>
</dbReference>
<dbReference type="SUPFAM" id="SSF74788">
    <property type="entry name" value="Cullin repeat-like"/>
    <property type="match status" value="1"/>
</dbReference>
<proteinExistence type="inferred from homology"/>
<gene>
    <name evidence="5" type="ORF">FSB_LOCUS3635</name>
</gene>
<organism evidence="5">
    <name type="scientific">Fagus sylvatica</name>
    <name type="common">Beechnut</name>
    <dbReference type="NCBI Taxonomy" id="28930"/>
    <lineage>
        <taxon>Eukaryota</taxon>
        <taxon>Viridiplantae</taxon>
        <taxon>Streptophyta</taxon>
        <taxon>Embryophyta</taxon>
        <taxon>Tracheophyta</taxon>
        <taxon>Spermatophyta</taxon>
        <taxon>Magnoliopsida</taxon>
        <taxon>eudicotyledons</taxon>
        <taxon>Gunneridae</taxon>
        <taxon>Pentapetalae</taxon>
        <taxon>rosids</taxon>
        <taxon>fabids</taxon>
        <taxon>Fagales</taxon>
        <taxon>Fagaceae</taxon>
        <taxon>Fagus</taxon>
    </lineage>
</organism>
<name>A0A2N9ELP9_FAGSY</name>
<evidence type="ECO:0000313" key="5">
    <source>
        <dbReference type="EMBL" id="SPC75753.1"/>
    </source>
</evidence>
<evidence type="ECO:0000256" key="1">
    <source>
        <dbReference type="ARBA" id="ARBA00006756"/>
    </source>
</evidence>
<evidence type="ECO:0000256" key="3">
    <source>
        <dbReference type="RuleBase" id="RU365026"/>
    </source>
</evidence>
<comment type="function">
    <text evidence="3">Component of the exocyst complex.</text>
</comment>
<dbReference type="Pfam" id="PF03081">
    <property type="entry name" value="Exo70_C"/>
    <property type="match status" value="1"/>
</dbReference>
<protein>
    <recommendedName>
        <fullName evidence="3">Exocyst subunit Exo70 family protein</fullName>
    </recommendedName>
</protein>
<keyword evidence="2 3" id="KW-0813">Transport</keyword>
<evidence type="ECO:0000256" key="2">
    <source>
        <dbReference type="ARBA" id="ARBA00022448"/>
    </source>
</evidence>
<accession>A0A2N9ELP9</accession>
<keyword evidence="3" id="KW-0653">Protein transport</keyword>
<dbReference type="GO" id="GO:0000145">
    <property type="term" value="C:exocyst"/>
    <property type="evidence" value="ECO:0007669"/>
    <property type="project" value="InterPro"/>
</dbReference>
<sequence>MALNEEDPKLTQLELAYSDFKTLLETSAKMEESLGKIDKKFDLIDETLSTASRRVIPLQSLAMATKALDTRINRAVTPALSLIESFKLSESLQDKLIELSSNLSAETTPRKRLKTLLNYVDCVDQFNASINSISREGEPVIQKLQEVVEFLSRTKATDEYRTRRLRETLVTLKALYETEVDVMKFEGLLDEALLKLQDEYESLLLILRHQNIGELQVDKEAEIVASDLGTELEVEVLQRISETLAANDCLDICIDNLCQGKMTSPYQKYKLTIHPDRSNQEKEVRYRRAAKALMRLNPEYLRTYKPEEIDDMEWENLETAITLWIQHLTLAVKTVLVSERKLCNQVLGNIFEGVVWPECFVKIADKIMAVFFRFGEGVARSSKEPHKLFKLLDMYDCLEKLKPEFSYTFEGEAGADIFTRFRELAKLLVHASTKVFWEFGLQIEGNSDAFPPPQDGSVPKLVRYAINYLKYLATDTYRAPMAMVLRTEQIWKVGILSKLETDEDLLKDAITNVMDALQRNIETNRSSYNDKMITYIFAMNTYWYIYTRTKNTELGKLLGEQYIKKKYKIVAEESAYMYQKQTWVPLVRLLDNNDLKRQGKEGLGLGSLLVRAKMEAFLKGFDEISQRHRGSYRFPDLDLRVQIKESTMKLVVPVYTEFLNTYSAMLRGKLYVSPEAIQGLLGQIFDGADVTLKRRDSKGWIGGGNSVSVEGDIKDFLRSRSNASNV</sequence>
<evidence type="ECO:0000259" key="4">
    <source>
        <dbReference type="Pfam" id="PF03081"/>
    </source>
</evidence>
<keyword evidence="3" id="KW-0268">Exocytosis</keyword>
<dbReference type="GO" id="GO:0005546">
    <property type="term" value="F:phosphatidylinositol-4,5-bisphosphate binding"/>
    <property type="evidence" value="ECO:0007669"/>
    <property type="project" value="InterPro"/>
</dbReference>
<comment type="similarity">
    <text evidence="1 3">Belongs to the EXO70 family.</text>
</comment>